<evidence type="ECO:0000313" key="1">
    <source>
        <dbReference type="EMBL" id="KAJ2775965.1"/>
    </source>
</evidence>
<keyword evidence="2" id="KW-1185">Reference proteome</keyword>
<proteinExistence type="predicted"/>
<reference evidence="1" key="1">
    <citation type="submission" date="2022-07" db="EMBL/GenBank/DDBJ databases">
        <title>Phylogenomic reconstructions and comparative analyses of Kickxellomycotina fungi.</title>
        <authorList>
            <person name="Reynolds N.K."/>
            <person name="Stajich J.E."/>
            <person name="Barry K."/>
            <person name="Grigoriev I.V."/>
            <person name="Crous P."/>
            <person name="Smith M.E."/>
        </authorList>
    </citation>
    <scope>NUCLEOTIDE SEQUENCE</scope>
    <source>
        <strain evidence="1">CBS 109366</strain>
    </source>
</reference>
<gene>
    <name evidence="1" type="ORF">IWQ57_000122</name>
</gene>
<accession>A0ACC1K9C7</accession>
<comment type="caution">
    <text evidence="1">The sequence shown here is derived from an EMBL/GenBank/DDBJ whole genome shotgun (WGS) entry which is preliminary data.</text>
</comment>
<evidence type="ECO:0000313" key="2">
    <source>
        <dbReference type="Proteomes" id="UP001140234"/>
    </source>
</evidence>
<sequence length="657" mass="70189">MTPERVLRGLHRGSGGRGGGGGGGRGAYYKALYGGRGGRRGQGGRRGPPVSEPQEPAAREAWAGRQPDLANLLQSLDREQYGQYKQLAGRRFDFARFTLAFDSVQTDAFAPPSRIRVFVDQQTAQIPSALYSSRVRAVASAHFLSQHMHQTLVRLQATQDGHRRPGGWHGAKGGALAIDYPGQEVLERTSAHVSAAGVEVRLTASLPAAGRTILGDRAQHMLLGVLPQAVEQAMLFPSIDSNAMQSFVDCVEDQEHLRAQLAPSNLIAFIGDGSVLPRASGISNLPLAEEGVVRFKSPESMRVSFELPNRGRVEGMGIPCGVTLVCGGGFNGKSTLLQAIERGIYNHVPGDGRELVVADATAAKIKAEEGRSVCNTNIRPFINNLPFDKDTGSFSTADASGSTSMAASIQEAIEVGASALLFDEDTCATNFLIRDRRMQQLVPQDCEPITPLVSRIRELWTAKGISSILVIGGCGDYLGVADTVVSMHRYEPADVTSKARAIASDMPVPIAKPTTAHGPVLARTVVVPRGLASHKPPKAKTRWTISLFPPRGLDPQSADTAGASEEPEDLSELDLSALDQLVSVSQTRSIARIIHAAALESRHRTMRELLADADAQTLDELSPARGVAGDLARPRSIEVAQAINRLRGLHVPAPPGF</sequence>
<organism evidence="1 2">
    <name type="scientific">Coemansia nantahalensis</name>
    <dbReference type="NCBI Taxonomy" id="2789366"/>
    <lineage>
        <taxon>Eukaryota</taxon>
        <taxon>Fungi</taxon>
        <taxon>Fungi incertae sedis</taxon>
        <taxon>Zoopagomycota</taxon>
        <taxon>Kickxellomycotina</taxon>
        <taxon>Kickxellomycetes</taxon>
        <taxon>Kickxellales</taxon>
        <taxon>Kickxellaceae</taxon>
        <taxon>Coemansia</taxon>
    </lineage>
</organism>
<name>A0ACC1K9C7_9FUNG</name>
<dbReference type="EMBL" id="JANBUJ010000001">
    <property type="protein sequence ID" value="KAJ2775965.1"/>
    <property type="molecule type" value="Genomic_DNA"/>
</dbReference>
<dbReference type="Proteomes" id="UP001140234">
    <property type="component" value="Unassembled WGS sequence"/>
</dbReference>
<protein>
    <submittedName>
        <fullName evidence="1">Uncharacterized protein</fullName>
    </submittedName>
</protein>